<dbReference type="EC" id="2.7.1.35" evidence="2"/>
<gene>
    <name evidence="8" type="ORF">E3P99_00585</name>
</gene>
<evidence type="ECO:0000256" key="3">
    <source>
        <dbReference type="ARBA" id="ARBA00022679"/>
    </source>
</evidence>
<proteinExistence type="inferred from homology"/>
<dbReference type="GO" id="GO:0005829">
    <property type="term" value="C:cytosol"/>
    <property type="evidence" value="ECO:0007669"/>
    <property type="project" value="TreeGrafter"/>
</dbReference>
<dbReference type="GO" id="GO:0009443">
    <property type="term" value="P:pyridoxal 5'-phosphate salvage"/>
    <property type="evidence" value="ECO:0007669"/>
    <property type="project" value="InterPro"/>
</dbReference>
<dbReference type="GO" id="GO:0005524">
    <property type="term" value="F:ATP binding"/>
    <property type="evidence" value="ECO:0007669"/>
    <property type="project" value="UniProtKB-KW"/>
</dbReference>
<dbReference type="Pfam" id="PF08543">
    <property type="entry name" value="Phos_pyr_kin"/>
    <property type="match status" value="1"/>
</dbReference>
<keyword evidence="5" id="KW-0418">Kinase</keyword>
<keyword evidence="3" id="KW-0808">Transferase</keyword>
<dbReference type="InterPro" id="IPR004625">
    <property type="entry name" value="PyrdxlKinase"/>
</dbReference>
<dbReference type="EMBL" id="SPNW01000006">
    <property type="protein sequence ID" value="TIA92518.1"/>
    <property type="molecule type" value="Genomic_DNA"/>
</dbReference>
<comment type="caution">
    <text evidence="8">The sequence shown here is derived from an EMBL/GenBank/DDBJ whole genome shotgun (WGS) entry which is preliminary data.</text>
</comment>
<comment type="similarity">
    <text evidence="1">Belongs to the pyridoxine kinase family.</text>
</comment>
<keyword evidence="9" id="KW-1185">Reference proteome</keyword>
<evidence type="ECO:0000313" key="9">
    <source>
        <dbReference type="Proteomes" id="UP000310189"/>
    </source>
</evidence>
<dbReference type="Proteomes" id="UP000310189">
    <property type="component" value="Unassembled WGS sequence"/>
</dbReference>
<evidence type="ECO:0000256" key="4">
    <source>
        <dbReference type="ARBA" id="ARBA00022741"/>
    </source>
</evidence>
<organism evidence="8 9">
    <name type="scientific">Wallemia hederae</name>
    <dbReference type="NCBI Taxonomy" id="1540922"/>
    <lineage>
        <taxon>Eukaryota</taxon>
        <taxon>Fungi</taxon>
        <taxon>Dikarya</taxon>
        <taxon>Basidiomycota</taxon>
        <taxon>Wallemiomycotina</taxon>
        <taxon>Wallemiomycetes</taxon>
        <taxon>Wallemiales</taxon>
        <taxon>Wallemiaceae</taxon>
        <taxon>Wallemia</taxon>
    </lineage>
</organism>
<dbReference type="CDD" id="cd01173">
    <property type="entry name" value="pyridoxal_pyridoxamine_kinase"/>
    <property type="match status" value="1"/>
</dbReference>
<dbReference type="NCBIfam" id="TIGR00687">
    <property type="entry name" value="pyridox_kin"/>
    <property type="match status" value="1"/>
</dbReference>
<keyword evidence="4" id="KW-0547">Nucleotide-binding</keyword>
<evidence type="ECO:0000259" key="7">
    <source>
        <dbReference type="Pfam" id="PF08543"/>
    </source>
</evidence>
<evidence type="ECO:0000256" key="2">
    <source>
        <dbReference type="ARBA" id="ARBA00012104"/>
    </source>
</evidence>
<dbReference type="OrthoDB" id="2104723at2759"/>
<protein>
    <recommendedName>
        <fullName evidence="2">pyridoxal kinase</fullName>
        <ecNumber evidence="2">2.7.1.35</ecNumber>
    </recommendedName>
</protein>
<dbReference type="GO" id="GO:0008478">
    <property type="term" value="F:pyridoxal kinase activity"/>
    <property type="evidence" value="ECO:0007669"/>
    <property type="project" value="UniProtKB-EC"/>
</dbReference>
<evidence type="ECO:0000256" key="6">
    <source>
        <dbReference type="ARBA" id="ARBA00022840"/>
    </source>
</evidence>
<dbReference type="InterPro" id="IPR029056">
    <property type="entry name" value="Ribokinase-like"/>
</dbReference>
<dbReference type="InterPro" id="IPR013749">
    <property type="entry name" value="PM/HMP-P_kinase-1"/>
</dbReference>
<dbReference type="PANTHER" id="PTHR10534:SF2">
    <property type="entry name" value="PYRIDOXAL KINASE"/>
    <property type="match status" value="1"/>
</dbReference>
<feature type="domain" description="Pyridoxamine kinase/Phosphomethylpyrimidine kinase" evidence="7">
    <location>
        <begin position="81"/>
        <end position="234"/>
    </location>
</feature>
<sequence length="323" mass="36241">MCQKRIKRILSIQSHVSYGYVGNRAATFPLQLLGWDVDAVNTVNFSNHAGYRNFSGTKVTPAELNGMLDTMEENGMMGQSYILTGYIPGAESLSIVKRYIERIKRDSGATYLLDPVMGDDDRVYVNSDVIPVYKSMLYLADLITPNAFEVQLLTDIKLITKEDVQHALHILHTQYGVRNVVITSIGFGEDGCLSTIMSAHEHDTHTRQLQYPLIEGYYSGVGDIFSALLVANYEAATVDMKNCSEIDILTHATEKTVASIQAVLSNTRQYAAKILPADIDVDIDKDTDNKRRIERQRARELRLIQSQDELKHPVITHRATPFV</sequence>
<dbReference type="SUPFAM" id="SSF53613">
    <property type="entry name" value="Ribokinase-like"/>
    <property type="match status" value="1"/>
</dbReference>
<evidence type="ECO:0000256" key="5">
    <source>
        <dbReference type="ARBA" id="ARBA00022777"/>
    </source>
</evidence>
<dbReference type="PANTHER" id="PTHR10534">
    <property type="entry name" value="PYRIDOXAL KINASE"/>
    <property type="match status" value="1"/>
</dbReference>
<dbReference type="AlphaFoldDB" id="A0A4T0FV38"/>
<reference evidence="8 9" key="1">
    <citation type="submission" date="2019-03" db="EMBL/GenBank/DDBJ databases">
        <title>Sequencing 23 genomes of Wallemia ichthyophaga.</title>
        <authorList>
            <person name="Gostincar C."/>
        </authorList>
    </citation>
    <scope>NUCLEOTIDE SEQUENCE [LARGE SCALE GENOMIC DNA]</scope>
    <source>
        <strain evidence="8 9">EXF-5753</strain>
    </source>
</reference>
<evidence type="ECO:0000313" key="8">
    <source>
        <dbReference type="EMBL" id="TIA92518.1"/>
    </source>
</evidence>
<name>A0A4T0FV38_9BASI</name>
<evidence type="ECO:0000256" key="1">
    <source>
        <dbReference type="ARBA" id="ARBA00008805"/>
    </source>
</evidence>
<accession>A0A4T0FV38</accession>
<keyword evidence="6" id="KW-0067">ATP-binding</keyword>
<dbReference type="Gene3D" id="3.40.1190.20">
    <property type="match status" value="1"/>
</dbReference>